<dbReference type="STRING" id="560819.SAMN05428998_13815"/>
<reference evidence="7 8" key="1">
    <citation type="submission" date="2017-04" db="EMBL/GenBank/DDBJ databases">
        <authorList>
            <person name="Afonso C.L."/>
            <person name="Miller P.J."/>
            <person name="Scott M.A."/>
            <person name="Spackman E."/>
            <person name="Goraichik I."/>
            <person name="Dimitrov K.M."/>
            <person name="Suarez D.L."/>
            <person name="Swayne D.E."/>
        </authorList>
    </citation>
    <scope>NUCLEOTIDE SEQUENCE [LARGE SCALE GENOMIC DNA]</scope>
    <source>
        <strain evidence="7 8">USBA 355</strain>
    </source>
</reference>
<evidence type="ECO:0000256" key="4">
    <source>
        <dbReference type="ARBA" id="ARBA00022912"/>
    </source>
</evidence>
<protein>
    <recommendedName>
        <fullName evidence="2">protein-tyrosine-phosphatase</fullName>
        <ecNumber evidence="2">3.1.3.48</ecNumber>
    </recommendedName>
</protein>
<dbReference type="PANTHER" id="PTHR11717:SF7">
    <property type="entry name" value="LOW MOLECULAR WEIGHT PHOSPHOTYROSINE PROTEIN PHOSPHATASE"/>
    <property type="match status" value="1"/>
</dbReference>
<evidence type="ECO:0000256" key="3">
    <source>
        <dbReference type="ARBA" id="ARBA00022801"/>
    </source>
</evidence>
<sequence length="169" mass="18353">MRLLFVCTGNICRSPTAEAVMRAKLKAAGLDGRVEVDSCGTTGWHVGEPPSGPALEVAGVRGYDLSDQRARQIAADDFERFDRIFAMDRGHHGHLLALCPDGRFNRLRLFREASARQGESLDVPDPYGLGIAAYETAFEMIERGCEAILEEVRAELDGEPAPGAGDTHP</sequence>
<dbReference type="InterPro" id="IPR036196">
    <property type="entry name" value="Ptyr_pPase_sf"/>
</dbReference>
<dbReference type="EMBL" id="FWZX01000038">
    <property type="protein sequence ID" value="SMF78160.1"/>
    <property type="molecule type" value="Genomic_DNA"/>
</dbReference>
<proteinExistence type="inferred from homology"/>
<gene>
    <name evidence="7" type="ORF">SAMN05428998_13815</name>
</gene>
<dbReference type="EC" id="3.1.3.48" evidence="2"/>
<accession>A0A1Y6CNU3</accession>
<keyword evidence="4" id="KW-0904">Protein phosphatase</keyword>
<dbReference type="Pfam" id="PF01451">
    <property type="entry name" value="LMWPc"/>
    <property type="match status" value="1"/>
</dbReference>
<dbReference type="Proteomes" id="UP000192917">
    <property type="component" value="Unassembled WGS sequence"/>
</dbReference>
<name>A0A1Y6CNU3_9PROT</name>
<evidence type="ECO:0000256" key="2">
    <source>
        <dbReference type="ARBA" id="ARBA00013064"/>
    </source>
</evidence>
<keyword evidence="3" id="KW-0378">Hydrolase</keyword>
<feature type="active site" description="Proton donor" evidence="5">
    <location>
        <position position="125"/>
    </location>
</feature>
<dbReference type="CDD" id="cd16343">
    <property type="entry name" value="LMWPTP"/>
    <property type="match status" value="1"/>
</dbReference>
<comment type="similarity">
    <text evidence="1">Belongs to the low molecular weight phosphotyrosine protein phosphatase family.</text>
</comment>
<dbReference type="SMART" id="SM00226">
    <property type="entry name" value="LMWPc"/>
    <property type="match status" value="1"/>
</dbReference>
<feature type="active site" description="Nucleophile" evidence="5">
    <location>
        <position position="13"/>
    </location>
</feature>
<evidence type="ECO:0000313" key="7">
    <source>
        <dbReference type="EMBL" id="SMF78160.1"/>
    </source>
</evidence>
<evidence type="ECO:0000256" key="5">
    <source>
        <dbReference type="PIRSR" id="PIRSR617867-1"/>
    </source>
</evidence>
<organism evidence="7 8">
    <name type="scientific">Tistlia consotensis USBA 355</name>
    <dbReference type="NCBI Taxonomy" id="560819"/>
    <lineage>
        <taxon>Bacteria</taxon>
        <taxon>Pseudomonadati</taxon>
        <taxon>Pseudomonadota</taxon>
        <taxon>Alphaproteobacteria</taxon>
        <taxon>Rhodospirillales</taxon>
        <taxon>Rhodovibrionaceae</taxon>
        <taxon>Tistlia</taxon>
    </lineage>
</organism>
<dbReference type="RefSeq" id="WP_200808691.1">
    <property type="nucleotide sequence ID" value="NZ_FWZX01000038.1"/>
</dbReference>
<evidence type="ECO:0000313" key="8">
    <source>
        <dbReference type="Proteomes" id="UP000192917"/>
    </source>
</evidence>
<keyword evidence="8" id="KW-1185">Reference proteome</keyword>
<feature type="domain" description="Phosphotyrosine protein phosphatase I" evidence="6">
    <location>
        <begin position="1"/>
        <end position="151"/>
    </location>
</feature>
<evidence type="ECO:0000256" key="1">
    <source>
        <dbReference type="ARBA" id="ARBA00011063"/>
    </source>
</evidence>
<dbReference type="GO" id="GO:0004725">
    <property type="term" value="F:protein tyrosine phosphatase activity"/>
    <property type="evidence" value="ECO:0007669"/>
    <property type="project" value="UniProtKB-EC"/>
</dbReference>
<dbReference type="Gene3D" id="3.40.50.2300">
    <property type="match status" value="1"/>
</dbReference>
<dbReference type="SUPFAM" id="SSF52788">
    <property type="entry name" value="Phosphotyrosine protein phosphatases I"/>
    <property type="match status" value="1"/>
</dbReference>
<dbReference type="InterPro" id="IPR017867">
    <property type="entry name" value="Tyr_phospatase_low_mol_wt"/>
</dbReference>
<dbReference type="AlphaFoldDB" id="A0A1Y6CNU3"/>
<dbReference type="PANTHER" id="PTHR11717">
    <property type="entry name" value="LOW MOLECULAR WEIGHT PROTEIN TYROSINE PHOSPHATASE"/>
    <property type="match status" value="1"/>
</dbReference>
<dbReference type="InterPro" id="IPR023485">
    <property type="entry name" value="Ptyr_pPase"/>
</dbReference>
<dbReference type="InterPro" id="IPR050438">
    <property type="entry name" value="LMW_PTPase"/>
</dbReference>
<evidence type="ECO:0000259" key="6">
    <source>
        <dbReference type="SMART" id="SM00226"/>
    </source>
</evidence>
<dbReference type="PRINTS" id="PR00719">
    <property type="entry name" value="LMWPTPASE"/>
</dbReference>
<feature type="active site" description="Nucleophile" evidence="5">
    <location>
        <position position="7"/>
    </location>
</feature>